<dbReference type="Proteomes" id="UP001060085">
    <property type="component" value="Linkage Group LG07"/>
</dbReference>
<gene>
    <name evidence="1" type="ORF">M9H77_32587</name>
</gene>
<dbReference type="EMBL" id="CM044707">
    <property type="protein sequence ID" value="KAI5655400.1"/>
    <property type="molecule type" value="Genomic_DNA"/>
</dbReference>
<sequence length="424" mass="46021">MESFSLLKYWRGGGGGASTTTRDSSVAKTTATTIVTAVSPSSSSSDSDNENDDEGPFFDLEFTLPDDDSDNDDDVKEERSIAAIVEDFVNENDFHVEDPSPSESHNEINEGDELMADPNTTMPVSVSPSDELFFKGRRLVPIESSSSSLSSESDAIITKFPVSSILKSATKFRVLMLKFNKPKSNVSEKSKKSEAAAAISSQKEELGHDNNKRQQQPSKFFTVKFKVEEAPLVSLFTRDNSKGSKKSNNDGEISDSTSSVSEDKKFSKDVMQKYLKKVKPFYVRVSKRYGEKLKLSGQLSLPKSGTGSSPAPPSAAEAKSGSETLPETAAEIVALPNSKSQKQGNLHAGLRVVCKHLGKSRSASSSAAAVSPSGSNRRDDSLLQQQDGIQSAILHCKRSFNSSRGYEFGFGPFTPIVRMYWDGV</sequence>
<keyword evidence="2" id="KW-1185">Reference proteome</keyword>
<accession>A0ACC0A581</accession>
<evidence type="ECO:0000313" key="1">
    <source>
        <dbReference type="EMBL" id="KAI5655400.1"/>
    </source>
</evidence>
<comment type="caution">
    <text evidence="1">The sequence shown here is derived from an EMBL/GenBank/DDBJ whole genome shotgun (WGS) entry which is preliminary data.</text>
</comment>
<organism evidence="1 2">
    <name type="scientific">Catharanthus roseus</name>
    <name type="common">Madagascar periwinkle</name>
    <name type="synonym">Vinca rosea</name>
    <dbReference type="NCBI Taxonomy" id="4058"/>
    <lineage>
        <taxon>Eukaryota</taxon>
        <taxon>Viridiplantae</taxon>
        <taxon>Streptophyta</taxon>
        <taxon>Embryophyta</taxon>
        <taxon>Tracheophyta</taxon>
        <taxon>Spermatophyta</taxon>
        <taxon>Magnoliopsida</taxon>
        <taxon>eudicotyledons</taxon>
        <taxon>Gunneridae</taxon>
        <taxon>Pentapetalae</taxon>
        <taxon>asterids</taxon>
        <taxon>lamiids</taxon>
        <taxon>Gentianales</taxon>
        <taxon>Apocynaceae</taxon>
        <taxon>Rauvolfioideae</taxon>
        <taxon>Vinceae</taxon>
        <taxon>Catharanthinae</taxon>
        <taxon>Catharanthus</taxon>
    </lineage>
</organism>
<name>A0ACC0A581_CATRO</name>
<proteinExistence type="predicted"/>
<evidence type="ECO:0000313" key="2">
    <source>
        <dbReference type="Proteomes" id="UP001060085"/>
    </source>
</evidence>
<protein>
    <submittedName>
        <fullName evidence="1">Uncharacterized protein</fullName>
    </submittedName>
</protein>
<reference evidence="2" key="1">
    <citation type="journal article" date="2023" name="Nat. Plants">
        <title>Single-cell RNA sequencing provides a high-resolution roadmap for understanding the multicellular compartmentation of specialized metabolism.</title>
        <authorList>
            <person name="Sun S."/>
            <person name="Shen X."/>
            <person name="Li Y."/>
            <person name="Li Y."/>
            <person name="Wang S."/>
            <person name="Li R."/>
            <person name="Zhang H."/>
            <person name="Shen G."/>
            <person name="Guo B."/>
            <person name="Wei J."/>
            <person name="Xu J."/>
            <person name="St-Pierre B."/>
            <person name="Chen S."/>
            <person name="Sun C."/>
        </authorList>
    </citation>
    <scope>NUCLEOTIDE SEQUENCE [LARGE SCALE GENOMIC DNA]</scope>
</reference>